<keyword evidence="1" id="KW-0472">Membrane</keyword>
<sequence>MPEGTMVVQFLEVGANQILMFAIFSKFFWMKESHMIVHFKL</sequence>
<organism evidence="2">
    <name type="scientific">Rhizophora mucronata</name>
    <name type="common">Asiatic mangrove</name>
    <dbReference type="NCBI Taxonomy" id="61149"/>
    <lineage>
        <taxon>Eukaryota</taxon>
        <taxon>Viridiplantae</taxon>
        <taxon>Streptophyta</taxon>
        <taxon>Embryophyta</taxon>
        <taxon>Tracheophyta</taxon>
        <taxon>Spermatophyta</taxon>
        <taxon>Magnoliopsida</taxon>
        <taxon>eudicotyledons</taxon>
        <taxon>Gunneridae</taxon>
        <taxon>Pentapetalae</taxon>
        <taxon>rosids</taxon>
        <taxon>fabids</taxon>
        <taxon>Malpighiales</taxon>
        <taxon>Rhizophoraceae</taxon>
        <taxon>Rhizophora</taxon>
    </lineage>
</organism>
<proteinExistence type="predicted"/>
<dbReference type="EMBL" id="GGEC01065139">
    <property type="protein sequence ID" value="MBX45623.1"/>
    <property type="molecule type" value="Transcribed_RNA"/>
</dbReference>
<dbReference type="AlphaFoldDB" id="A0A2P2NT61"/>
<reference evidence="2" key="1">
    <citation type="submission" date="2018-02" db="EMBL/GenBank/DDBJ databases">
        <title>Rhizophora mucronata_Transcriptome.</title>
        <authorList>
            <person name="Meera S.P."/>
            <person name="Sreeshan A."/>
            <person name="Augustine A."/>
        </authorList>
    </citation>
    <scope>NUCLEOTIDE SEQUENCE</scope>
    <source>
        <tissue evidence="2">Leaf</tissue>
    </source>
</reference>
<keyword evidence="1" id="KW-0812">Transmembrane</keyword>
<evidence type="ECO:0000256" key="1">
    <source>
        <dbReference type="SAM" id="Phobius"/>
    </source>
</evidence>
<evidence type="ECO:0000313" key="2">
    <source>
        <dbReference type="EMBL" id="MBX45623.1"/>
    </source>
</evidence>
<feature type="transmembrane region" description="Helical" evidence="1">
    <location>
        <begin position="6"/>
        <end position="29"/>
    </location>
</feature>
<keyword evidence="1" id="KW-1133">Transmembrane helix</keyword>
<accession>A0A2P2NT61</accession>
<name>A0A2P2NT61_RHIMU</name>
<protein>
    <submittedName>
        <fullName evidence="2">Uncharacterized protein</fullName>
    </submittedName>
</protein>